<protein>
    <submittedName>
        <fullName evidence="8">GtrA family protein</fullName>
    </submittedName>
</protein>
<evidence type="ECO:0000256" key="4">
    <source>
        <dbReference type="ARBA" id="ARBA00022989"/>
    </source>
</evidence>
<keyword evidence="4 6" id="KW-1133">Transmembrane helix</keyword>
<feature type="transmembrane region" description="Helical" evidence="6">
    <location>
        <begin position="48"/>
        <end position="66"/>
    </location>
</feature>
<gene>
    <name evidence="8" type="ORF">EJC51_29285</name>
</gene>
<feature type="domain" description="GtrA/DPMS transmembrane" evidence="7">
    <location>
        <begin position="20"/>
        <end position="143"/>
    </location>
</feature>
<evidence type="ECO:0000256" key="6">
    <source>
        <dbReference type="SAM" id="Phobius"/>
    </source>
</evidence>
<comment type="subcellular location">
    <subcellularLocation>
        <location evidence="1">Membrane</location>
        <topology evidence="1">Multi-pass membrane protein</topology>
    </subcellularLocation>
</comment>
<accession>A0A3S9I612</accession>
<dbReference type="AlphaFoldDB" id="A0A3S9I612"/>
<keyword evidence="5 6" id="KW-0472">Membrane</keyword>
<reference evidence="8 9" key="1">
    <citation type="submission" date="2018-12" db="EMBL/GenBank/DDBJ databases">
        <authorList>
            <person name="Li K."/>
        </authorList>
    </citation>
    <scope>NUCLEOTIDE SEQUENCE [LARGE SCALE GENOMIC DNA]</scope>
    <source>
        <strain evidence="9">CR22</strain>
    </source>
</reference>
<evidence type="ECO:0000256" key="3">
    <source>
        <dbReference type="ARBA" id="ARBA00022692"/>
    </source>
</evidence>
<proteinExistence type="inferred from homology"/>
<dbReference type="EMBL" id="CP034463">
    <property type="protein sequence ID" value="AZP19804.1"/>
    <property type="molecule type" value="Genomic_DNA"/>
</dbReference>
<dbReference type="RefSeq" id="WP_126273802.1">
    <property type="nucleotide sequence ID" value="NZ_CP034463.1"/>
</dbReference>
<feature type="transmembrane region" description="Helical" evidence="6">
    <location>
        <begin position="117"/>
        <end position="136"/>
    </location>
</feature>
<dbReference type="KEGG" id="saqu:EJC51_29285"/>
<feature type="transmembrane region" description="Helical" evidence="6">
    <location>
        <begin position="21"/>
        <end position="42"/>
    </location>
</feature>
<feature type="transmembrane region" description="Helical" evidence="6">
    <location>
        <begin position="87"/>
        <end position="111"/>
    </location>
</feature>
<dbReference type="InterPro" id="IPR007267">
    <property type="entry name" value="GtrA_DPMS_TM"/>
</dbReference>
<evidence type="ECO:0000256" key="1">
    <source>
        <dbReference type="ARBA" id="ARBA00004141"/>
    </source>
</evidence>
<comment type="similarity">
    <text evidence="2">Belongs to the GtrA family.</text>
</comment>
<dbReference type="PANTHER" id="PTHR38459:SF1">
    <property type="entry name" value="PROPHAGE BACTOPRENOL-LINKED GLUCOSE TRANSLOCASE HOMOLOG"/>
    <property type="match status" value="1"/>
</dbReference>
<keyword evidence="3 6" id="KW-0812">Transmembrane</keyword>
<dbReference type="GO" id="GO:0005886">
    <property type="term" value="C:plasma membrane"/>
    <property type="evidence" value="ECO:0007669"/>
    <property type="project" value="TreeGrafter"/>
</dbReference>
<evidence type="ECO:0000259" key="7">
    <source>
        <dbReference type="Pfam" id="PF04138"/>
    </source>
</evidence>
<name>A0A3S9I612_9ACTN</name>
<evidence type="ECO:0000256" key="5">
    <source>
        <dbReference type="ARBA" id="ARBA00023136"/>
    </source>
</evidence>
<dbReference type="Proteomes" id="UP000280197">
    <property type="component" value="Chromosome"/>
</dbReference>
<evidence type="ECO:0000256" key="2">
    <source>
        <dbReference type="ARBA" id="ARBA00009399"/>
    </source>
</evidence>
<evidence type="ECO:0000313" key="8">
    <source>
        <dbReference type="EMBL" id="AZP19804.1"/>
    </source>
</evidence>
<dbReference type="InterPro" id="IPR051401">
    <property type="entry name" value="GtrA_CellWall_Glycosyl"/>
</dbReference>
<keyword evidence="9" id="KW-1185">Reference proteome</keyword>
<dbReference type="GO" id="GO:0000271">
    <property type="term" value="P:polysaccharide biosynthetic process"/>
    <property type="evidence" value="ECO:0007669"/>
    <property type="project" value="InterPro"/>
</dbReference>
<sequence>MSGRHATPSRFGKLYREVAKFGLVGASGFVVNLGVFNIVTGVLGWPPVRAGVLATAVAILTNYLGLRYFTYRDRDQETRMRRRKEMGLFLFFSAIGLVIENGVLYVTTYGLGLDGTLATNVCKFFGIGVATLFRFWSYRTWVFRAVARRPDHPAPVARGGGATAAEPVLNVPWETSWETSWETR</sequence>
<evidence type="ECO:0000313" key="9">
    <source>
        <dbReference type="Proteomes" id="UP000280197"/>
    </source>
</evidence>
<organism evidence="8 9">
    <name type="scientific">Streptomyces aquilus</name>
    <dbReference type="NCBI Taxonomy" id="2548456"/>
    <lineage>
        <taxon>Bacteria</taxon>
        <taxon>Bacillati</taxon>
        <taxon>Actinomycetota</taxon>
        <taxon>Actinomycetes</taxon>
        <taxon>Kitasatosporales</taxon>
        <taxon>Streptomycetaceae</taxon>
        <taxon>Streptomyces</taxon>
    </lineage>
</organism>
<dbReference type="Pfam" id="PF04138">
    <property type="entry name" value="GtrA_DPMS_TM"/>
    <property type="match status" value="1"/>
</dbReference>
<dbReference type="PANTHER" id="PTHR38459">
    <property type="entry name" value="PROPHAGE BACTOPRENOL-LINKED GLUCOSE TRANSLOCASE HOMOLOG"/>
    <property type="match status" value="1"/>
</dbReference>